<feature type="non-terminal residue" evidence="2">
    <location>
        <position position="1"/>
    </location>
</feature>
<dbReference type="EMBL" id="JAODUO010001068">
    <property type="protein sequence ID" value="KAK2171416.1"/>
    <property type="molecule type" value="Genomic_DNA"/>
</dbReference>
<feature type="region of interest" description="Disordered" evidence="1">
    <location>
        <begin position="180"/>
        <end position="220"/>
    </location>
</feature>
<name>A0AAD9NKA6_RIDPI</name>
<comment type="caution">
    <text evidence="2">The sequence shown here is derived from an EMBL/GenBank/DDBJ whole genome shotgun (WGS) entry which is preliminary data.</text>
</comment>
<accession>A0AAD9NKA6</accession>
<feature type="compositionally biased region" description="Polar residues" evidence="1">
    <location>
        <begin position="196"/>
        <end position="206"/>
    </location>
</feature>
<feature type="compositionally biased region" description="Basic residues" evidence="1">
    <location>
        <begin position="207"/>
        <end position="220"/>
    </location>
</feature>
<organism evidence="2 3">
    <name type="scientific">Ridgeia piscesae</name>
    <name type="common">Tubeworm</name>
    <dbReference type="NCBI Taxonomy" id="27915"/>
    <lineage>
        <taxon>Eukaryota</taxon>
        <taxon>Metazoa</taxon>
        <taxon>Spiralia</taxon>
        <taxon>Lophotrochozoa</taxon>
        <taxon>Annelida</taxon>
        <taxon>Polychaeta</taxon>
        <taxon>Sedentaria</taxon>
        <taxon>Canalipalpata</taxon>
        <taxon>Sabellida</taxon>
        <taxon>Siboglinidae</taxon>
        <taxon>Ridgeia</taxon>
    </lineage>
</organism>
<dbReference type="Pfam" id="PF15874">
    <property type="entry name" value="Il2rg"/>
    <property type="match status" value="1"/>
</dbReference>
<dbReference type="InterPro" id="IPR039471">
    <property type="entry name" value="CXorf65-like"/>
</dbReference>
<keyword evidence="3" id="KW-1185">Reference proteome</keyword>
<evidence type="ECO:0000313" key="3">
    <source>
        <dbReference type="Proteomes" id="UP001209878"/>
    </source>
</evidence>
<reference evidence="2" key="1">
    <citation type="journal article" date="2023" name="Mol. Biol. Evol.">
        <title>Third-Generation Sequencing Reveals the Adaptive Role of the Epigenome in Three Deep-Sea Polychaetes.</title>
        <authorList>
            <person name="Perez M."/>
            <person name="Aroh O."/>
            <person name="Sun Y."/>
            <person name="Lan Y."/>
            <person name="Juniper S.K."/>
            <person name="Young C.R."/>
            <person name="Angers B."/>
            <person name="Qian P.Y."/>
        </authorList>
    </citation>
    <scope>NUCLEOTIDE SEQUENCE</scope>
    <source>
        <strain evidence="2">R07B-5</strain>
    </source>
</reference>
<gene>
    <name evidence="2" type="ORF">NP493_1070g00052</name>
</gene>
<protein>
    <submittedName>
        <fullName evidence="2">Uncharacterized protein</fullName>
    </submittedName>
</protein>
<dbReference type="Proteomes" id="UP001209878">
    <property type="component" value="Unassembled WGS sequence"/>
</dbReference>
<dbReference type="PANTHER" id="PTHR33887">
    <property type="entry name" value="PB1 DOMAIN-CONTAINING PROTEIN"/>
    <property type="match status" value="1"/>
</dbReference>
<sequence length="220" mass="25214">DVLSVVESTQRKTPRRLQDSLLHHPASVDDLELVGNSLVTCSLTRTLGCSRLTWMTTAMFITVKYAVLQPVLCVLLFDANKEIYRAYKRETVNHDIIDLSVSDEQSHVFNPNCRNEILLMGIKKACHLPRADMLELSDETGMVKHLHSHLKDYGTTHFKDRETLVLLRVEQKINPKFLKPDDRLLKDRKHPRRPSASLSSVTSAKRQPSRRPSKQPTPRK</sequence>
<proteinExistence type="predicted"/>
<evidence type="ECO:0000256" key="1">
    <source>
        <dbReference type="SAM" id="MobiDB-lite"/>
    </source>
</evidence>
<dbReference type="AlphaFoldDB" id="A0AAD9NKA6"/>
<evidence type="ECO:0000313" key="2">
    <source>
        <dbReference type="EMBL" id="KAK2171416.1"/>
    </source>
</evidence>
<dbReference type="PANTHER" id="PTHR33887:SF5">
    <property type="entry name" value="PB1 DOMAIN-CONTAINING PROTEIN"/>
    <property type="match status" value="1"/>
</dbReference>